<dbReference type="InterPro" id="IPR001660">
    <property type="entry name" value="SAM"/>
</dbReference>
<gene>
    <name evidence="3" type="ORF">Ciccas_013156</name>
</gene>
<comment type="caution">
    <text evidence="3">The sequence shown here is derived from an EMBL/GenBank/DDBJ whole genome shotgun (WGS) entry which is preliminary data.</text>
</comment>
<dbReference type="PROSITE" id="PS50105">
    <property type="entry name" value="SAM_DOMAIN"/>
    <property type="match status" value="1"/>
</dbReference>
<dbReference type="InterPro" id="IPR015316">
    <property type="entry name" value="SAM_Ste50"/>
</dbReference>
<dbReference type="Gene3D" id="1.10.150.50">
    <property type="entry name" value="Transcription Factor, Ets-1"/>
    <property type="match status" value="1"/>
</dbReference>
<keyword evidence="4" id="KW-1185">Reference proteome</keyword>
<dbReference type="InterPro" id="IPR013761">
    <property type="entry name" value="SAM/pointed_sf"/>
</dbReference>
<dbReference type="Pfam" id="PF09235">
    <property type="entry name" value="SAM_Ste50p"/>
    <property type="match status" value="1"/>
</dbReference>
<protein>
    <recommendedName>
        <fullName evidence="2">SAM domain-containing protein</fullName>
    </recommendedName>
</protein>
<evidence type="ECO:0000313" key="4">
    <source>
        <dbReference type="Proteomes" id="UP001626550"/>
    </source>
</evidence>
<organism evidence="3 4">
    <name type="scientific">Cichlidogyrus casuarinus</name>
    <dbReference type="NCBI Taxonomy" id="1844966"/>
    <lineage>
        <taxon>Eukaryota</taxon>
        <taxon>Metazoa</taxon>
        <taxon>Spiralia</taxon>
        <taxon>Lophotrochozoa</taxon>
        <taxon>Platyhelminthes</taxon>
        <taxon>Monogenea</taxon>
        <taxon>Monopisthocotylea</taxon>
        <taxon>Dactylogyridea</taxon>
        <taxon>Ancyrocephalidae</taxon>
        <taxon>Cichlidogyrus</taxon>
    </lineage>
</organism>
<sequence length="240" mass="27102">MRFVSMLMPEQQQQQQQQHMTLSKTQSIHKRPTESVQFRFHSDKTERTPDSTMKIGAGEERPQKSVAERINELYRSVSVSNQKKQSDHVWTETEEISHLLSGVKAARNLGFPPEATKSSWTVDEVTAWLREVGVPDEHPFLRGINQSNIDGAKLLTLSLEEIQKMCGAAARDAQSILVAIQDLREVQPFENLSLNAPTGQSCFCGRLKKMGGNQNMAYAPFIGSQPPHQCTRYQPLLRLL</sequence>
<dbReference type="AlphaFoldDB" id="A0ABD2PLV9"/>
<feature type="compositionally biased region" description="Basic and acidic residues" evidence="1">
    <location>
        <begin position="40"/>
        <end position="49"/>
    </location>
</feature>
<evidence type="ECO:0000259" key="2">
    <source>
        <dbReference type="PROSITE" id="PS50105"/>
    </source>
</evidence>
<feature type="domain" description="SAM" evidence="2">
    <location>
        <begin position="120"/>
        <end position="186"/>
    </location>
</feature>
<reference evidence="3 4" key="1">
    <citation type="submission" date="2024-11" db="EMBL/GenBank/DDBJ databases">
        <title>Adaptive evolution of stress response genes in parasites aligns with host niche diversity.</title>
        <authorList>
            <person name="Hahn C."/>
            <person name="Resl P."/>
        </authorList>
    </citation>
    <scope>NUCLEOTIDE SEQUENCE [LARGE SCALE GENOMIC DNA]</scope>
    <source>
        <strain evidence="3">EGGRZ-B1_66</strain>
        <tissue evidence="3">Body</tissue>
    </source>
</reference>
<dbReference type="Proteomes" id="UP001626550">
    <property type="component" value="Unassembled WGS sequence"/>
</dbReference>
<proteinExistence type="predicted"/>
<evidence type="ECO:0000256" key="1">
    <source>
        <dbReference type="SAM" id="MobiDB-lite"/>
    </source>
</evidence>
<feature type="region of interest" description="Disordered" evidence="1">
    <location>
        <begin position="1"/>
        <end position="64"/>
    </location>
</feature>
<accession>A0ABD2PLV9</accession>
<dbReference type="EMBL" id="JBJKFK010005454">
    <property type="protein sequence ID" value="KAL3308314.1"/>
    <property type="molecule type" value="Genomic_DNA"/>
</dbReference>
<name>A0ABD2PLV9_9PLAT</name>
<evidence type="ECO:0000313" key="3">
    <source>
        <dbReference type="EMBL" id="KAL3308314.1"/>
    </source>
</evidence>
<dbReference type="SUPFAM" id="SSF47769">
    <property type="entry name" value="SAM/Pointed domain"/>
    <property type="match status" value="1"/>
</dbReference>